<keyword evidence="1" id="KW-0472">Membrane</keyword>
<keyword evidence="1" id="KW-0812">Transmembrane</keyword>
<dbReference type="RefSeq" id="WP_408083473.1">
    <property type="nucleotide sequence ID" value="NZ_JBELPZ010000001.1"/>
</dbReference>
<keyword evidence="3" id="KW-1185">Reference proteome</keyword>
<dbReference type="Proteomes" id="UP001629156">
    <property type="component" value="Unassembled WGS sequence"/>
</dbReference>
<evidence type="ECO:0000313" key="2">
    <source>
        <dbReference type="EMBL" id="MFL9843239.1"/>
    </source>
</evidence>
<organism evidence="2 3">
    <name type="scientific">Flavobacterium rhizosphaerae</name>
    <dbReference type="NCBI Taxonomy" id="3163298"/>
    <lineage>
        <taxon>Bacteria</taxon>
        <taxon>Pseudomonadati</taxon>
        <taxon>Bacteroidota</taxon>
        <taxon>Flavobacteriia</taxon>
        <taxon>Flavobacteriales</taxon>
        <taxon>Flavobacteriaceae</taxon>
        <taxon>Flavobacterium</taxon>
    </lineage>
</organism>
<dbReference type="EMBL" id="JBELPZ010000001">
    <property type="protein sequence ID" value="MFL9843239.1"/>
    <property type="molecule type" value="Genomic_DNA"/>
</dbReference>
<dbReference type="InterPro" id="IPR021354">
    <property type="entry name" value="DUF2975"/>
</dbReference>
<evidence type="ECO:0000313" key="3">
    <source>
        <dbReference type="Proteomes" id="UP001629156"/>
    </source>
</evidence>
<reference evidence="2 3" key="1">
    <citation type="submission" date="2024-06" db="EMBL/GenBank/DDBJ databases">
        <authorList>
            <person name="Kaempfer P."/>
            <person name="Viver T."/>
        </authorList>
    </citation>
    <scope>NUCLEOTIDE SEQUENCE [LARGE SCALE GENOMIC DNA]</scope>
    <source>
        <strain evidence="2 3">ST-119</strain>
    </source>
</reference>
<keyword evidence="1" id="KW-1133">Transmembrane helix</keyword>
<feature type="transmembrane region" description="Helical" evidence="1">
    <location>
        <begin position="97"/>
        <end position="121"/>
    </location>
</feature>
<protein>
    <submittedName>
        <fullName evidence="2">DUF2975 domain-containing protein</fullName>
    </submittedName>
</protein>
<dbReference type="Pfam" id="PF11188">
    <property type="entry name" value="DUF2975"/>
    <property type="match status" value="1"/>
</dbReference>
<feature type="transmembrane region" description="Helical" evidence="1">
    <location>
        <begin position="12"/>
        <end position="35"/>
    </location>
</feature>
<comment type="caution">
    <text evidence="2">The sequence shown here is derived from an EMBL/GenBank/DDBJ whole genome shotgun (WGS) entry which is preliminary data.</text>
</comment>
<feature type="transmembrane region" description="Helical" evidence="1">
    <location>
        <begin position="55"/>
        <end position="76"/>
    </location>
</feature>
<sequence length="164" mass="18539">MKRLQLLKLIAGIVFTLMCITLFFAYPFIFIVAVMPQQVPFTIGGIPANELDAEHIFMMLAFAVSFSFYTYALYLFKNLLGMFLKKKIFHTDVIKNLLQTGKAILIGYLIYICSGIIYVIIAKSYIGFEISGYTLLIPMLGLFFMVLGDVLLTAKTMKENDLSV</sequence>
<gene>
    <name evidence="2" type="ORF">ABS766_02295</name>
</gene>
<proteinExistence type="predicted"/>
<evidence type="ECO:0000256" key="1">
    <source>
        <dbReference type="SAM" id="Phobius"/>
    </source>
</evidence>
<name>A0ABW8YSH2_9FLAO</name>
<accession>A0ABW8YSH2</accession>
<feature type="transmembrane region" description="Helical" evidence="1">
    <location>
        <begin position="133"/>
        <end position="152"/>
    </location>
</feature>